<dbReference type="HOGENOM" id="CLU_091428_3_0_11"/>
<dbReference type="InterPro" id="IPR011576">
    <property type="entry name" value="Pyridox_Oxase_N"/>
</dbReference>
<evidence type="ECO:0000259" key="1">
    <source>
        <dbReference type="Pfam" id="PF01243"/>
    </source>
</evidence>
<dbReference type="Proteomes" id="UP000006637">
    <property type="component" value="Chromosome"/>
</dbReference>
<gene>
    <name evidence="2" type="ordered locus">Rxyl_3079</name>
</gene>
<dbReference type="EMBL" id="CP000386">
    <property type="protein sequence ID" value="ABG05987.1"/>
    <property type="molecule type" value="Genomic_DNA"/>
</dbReference>
<accession>Q1ARJ1</accession>
<dbReference type="InterPro" id="IPR012349">
    <property type="entry name" value="Split_barrel_FMN-bd"/>
</dbReference>
<dbReference type="Gene3D" id="2.30.110.10">
    <property type="entry name" value="Electron Transport, Fmn-binding Protein, Chain A"/>
    <property type="match status" value="1"/>
</dbReference>
<evidence type="ECO:0000313" key="2">
    <source>
        <dbReference type="EMBL" id="ABG05987.1"/>
    </source>
</evidence>
<dbReference type="SUPFAM" id="SSF50475">
    <property type="entry name" value="FMN-binding split barrel"/>
    <property type="match status" value="1"/>
</dbReference>
<dbReference type="KEGG" id="rxy:Rxyl_3079"/>
<dbReference type="PANTHER" id="PTHR34818:SF1">
    <property type="entry name" value="PROTEIN BLI-3"/>
    <property type="match status" value="1"/>
</dbReference>
<dbReference type="PhylomeDB" id="Q1ARJ1"/>
<evidence type="ECO:0000313" key="3">
    <source>
        <dbReference type="Proteomes" id="UP000006637"/>
    </source>
</evidence>
<sequence length="162" mass="18219">MRASAQGLVDLTRSTIEGTRYCFLATVGEAGAPHLRIMQPFAAEEDLTIRFGTSRGSREVRDIRENPGVVLGFLDPVEMAYAALYGPASLEEDARSRGRYWRDEWAEIWPEGPESGDYVLVRFVPERIELMNLTREIAPEPYGLRPAVLVRTEDGSWELTEG</sequence>
<organism evidence="2 3">
    <name type="scientific">Rubrobacter xylanophilus (strain DSM 9941 / JCM 11954 / NBRC 16129 / PRD-1)</name>
    <dbReference type="NCBI Taxonomy" id="266117"/>
    <lineage>
        <taxon>Bacteria</taxon>
        <taxon>Bacillati</taxon>
        <taxon>Actinomycetota</taxon>
        <taxon>Rubrobacteria</taxon>
        <taxon>Rubrobacterales</taxon>
        <taxon>Rubrobacteraceae</taxon>
        <taxon>Rubrobacter</taxon>
    </lineage>
</organism>
<dbReference type="PANTHER" id="PTHR34818">
    <property type="entry name" value="PROTEIN BLI-3"/>
    <property type="match status" value="1"/>
</dbReference>
<name>Q1ARJ1_RUBXD</name>
<dbReference type="AlphaFoldDB" id="Q1ARJ1"/>
<dbReference type="STRING" id="266117.Rxyl_3079"/>
<feature type="domain" description="Pyridoxamine 5'-phosphate oxidase N-terminal" evidence="1">
    <location>
        <begin position="13"/>
        <end position="131"/>
    </location>
</feature>
<protein>
    <submittedName>
        <fullName evidence="2">Pyridoxamine 5'-phosphate oxidase-related, FMN-binding protein</fullName>
    </submittedName>
</protein>
<dbReference type="eggNOG" id="COG3871">
    <property type="taxonomic scope" value="Bacteria"/>
</dbReference>
<proteinExistence type="predicted"/>
<reference evidence="2 3" key="1">
    <citation type="submission" date="2006-06" db="EMBL/GenBank/DDBJ databases">
        <title>Complete sequence of Rubrobacter xylanophilus DSM 9941.</title>
        <authorList>
            <consortium name="US DOE Joint Genome Institute"/>
            <person name="Copeland A."/>
            <person name="Lucas S."/>
            <person name="Lapidus A."/>
            <person name="Barry K."/>
            <person name="Detter J.C."/>
            <person name="Glavina del Rio T."/>
            <person name="Hammon N."/>
            <person name="Israni S."/>
            <person name="Dalin E."/>
            <person name="Tice H."/>
            <person name="Pitluck S."/>
            <person name="Munk A.C."/>
            <person name="Brettin T."/>
            <person name="Bruce D."/>
            <person name="Han C."/>
            <person name="Tapia R."/>
            <person name="Gilna P."/>
            <person name="Schmutz J."/>
            <person name="Larimer F."/>
            <person name="Land M."/>
            <person name="Hauser L."/>
            <person name="Kyrpides N."/>
            <person name="Lykidis A."/>
            <person name="da Costa M.S."/>
            <person name="Rainey F.A."/>
            <person name="Empadinhas N."/>
            <person name="Jolivet E."/>
            <person name="Battista J.R."/>
            <person name="Richardson P."/>
        </authorList>
    </citation>
    <scope>NUCLEOTIDE SEQUENCE [LARGE SCALE GENOMIC DNA]</scope>
    <source>
        <strain evidence="3">DSM 9941 / NBRC 16129 / PRD-1</strain>
    </source>
</reference>
<keyword evidence="3" id="KW-1185">Reference proteome</keyword>
<dbReference type="Pfam" id="PF01243">
    <property type="entry name" value="PNPOx_N"/>
    <property type="match status" value="1"/>
</dbReference>
<dbReference type="InterPro" id="IPR052917">
    <property type="entry name" value="Stress-Dev_Protein"/>
</dbReference>